<dbReference type="InterPro" id="IPR000835">
    <property type="entry name" value="HTH_MarR-typ"/>
</dbReference>
<feature type="domain" description="HTH marR-type" evidence="1">
    <location>
        <begin position="103"/>
        <end position="155"/>
    </location>
</feature>
<evidence type="ECO:0000313" key="2">
    <source>
        <dbReference type="EMBL" id="HIY60187.1"/>
    </source>
</evidence>
<dbReference type="Pfam" id="PF13749">
    <property type="entry name" value="HATPase_c_4"/>
    <property type="match status" value="1"/>
</dbReference>
<comment type="caution">
    <text evidence="2">The sequence shown here is derived from an EMBL/GenBank/DDBJ whole genome shotgun (WGS) entry which is preliminary data.</text>
</comment>
<dbReference type="AlphaFoldDB" id="A0A9D2C5F4"/>
<dbReference type="EMBL" id="DXDD01000074">
    <property type="protein sequence ID" value="HIY60187.1"/>
    <property type="molecule type" value="Genomic_DNA"/>
</dbReference>
<dbReference type="InterPro" id="IPR038475">
    <property type="entry name" value="RecG_C_sf"/>
</dbReference>
<dbReference type="Pfam" id="PF12802">
    <property type="entry name" value="MarR_2"/>
    <property type="match status" value="1"/>
</dbReference>
<dbReference type="Gene3D" id="3.30.565.60">
    <property type="match status" value="1"/>
</dbReference>
<accession>A0A9D2C5F4</accession>
<organism evidence="2 3">
    <name type="scientific">Candidatus Eisenbergiella pullistercoris</name>
    <dbReference type="NCBI Taxonomy" id="2838555"/>
    <lineage>
        <taxon>Bacteria</taxon>
        <taxon>Bacillati</taxon>
        <taxon>Bacillota</taxon>
        <taxon>Clostridia</taxon>
        <taxon>Lachnospirales</taxon>
        <taxon>Lachnospiraceae</taxon>
        <taxon>Eisenbergiella</taxon>
    </lineage>
</organism>
<reference evidence="2" key="1">
    <citation type="journal article" date="2021" name="PeerJ">
        <title>Extensive microbial diversity within the chicken gut microbiome revealed by metagenomics and culture.</title>
        <authorList>
            <person name="Gilroy R."/>
            <person name="Ravi A."/>
            <person name="Getino M."/>
            <person name="Pursley I."/>
            <person name="Horton D.L."/>
            <person name="Alikhan N.F."/>
            <person name="Baker D."/>
            <person name="Gharbi K."/>
            <person name="Hall N."/>
            <person name="Watson M."/>
            <person name="Adriaenssens E.M."/>
            <person name="Foster-Nyarko E."/>
            <person name="Jarju S."/>
            <person name="Secka A."/>
            <person name="Antonio M."/>
            <person name="Oren A."/>
            <person name="Chaudhuri R.R."/>
            <person name="La Ragione R."/>
            <person name="Hildebrand F."/>
            <person name="Pallen M.J."/>
        </authorList>
    </citation>
    <scope>NUCLEOTIDE SEQUENCE</scope>
    <source>
        <strain evidence="2">ChiSxjej3B15-24422</strain>
    </source>
</reference>
<evidence type="ECO:0000313" key="3">
    <source>
        <dbReference type="Proteomes" id="UP000824007"/>
    </source>
</evidence>
<dbReference type="InterPro" id="IPR036390">
    <property type="entry name" value="WH_DNA-bd_sf"/>
</dbReference>
<name>A0A9D2C5F4_9FIRM</name>
<reference evidence="2" key="2">
    <citation type="submission" date="2021-04" db="EMBL/GenBank/DDBJ databases">
        <authorList>
            <person name="Gilroy R."/>
        </authorList>
    </citation>
    <scope>NUCLEOTIDE SEQUENCE</scope>
    <source>
        <strain evidence="2">ChiSxjej3B15-24422</strain>
    </source>
</reference>
<dbReference type="Gene3D" id="1.10.10.10">
    <property type="entry name" value="Winged helix-like DNA-binding domain superfamily/Winged helix DNA-binding domain"/>
    <property type="match status" value="1"/>
</dbReference>
<dbReference type="PANTHER" id="PTHR30595:SF6">
    <property type="entry name" value="SCHLAFEN ALBA-2 DOMAIN-CONTAINING PROTEIN"/>
    <property type="match status" value="1"/>
</dbReference>
<evidence type="ECO:0000259" key="1">
    <source>
        <dbReference type="Pfam" id="PF12802"/>
    </source>
</evidence>
<proteinExistence type="predicted"/>
<dbReference type="SUPFAM" id="SSF46785">
    <property type="entry name" value="Winged helix' DNA-binding domain"/>
    <property type="match status" value="1"/>
</dbReference>
<protein>
    <submittedName>
        <fullName evidence="2">Winged helix-turn-helix transcriptional regulator</fullName>
    </submittedName>
</protein>
<dbReference type="InterPro" id="IPR036388">
    <property type="entry name" value="WH-like_DNA-bd_sf"/>
</dbReference>
<sequence length="165" mass="18974">MYDDRLEIESPGRFPNIVTADNISYTRFSRNKTISRVMTEFEWVRELNEGVKKIYSDMAEAGLPAPEYIETPNTVKLILRNNIDTRTVYGNKASGDAGNEALNDAERIIIEIIRKFPQASQKEIAEKAEFSRSKVQRTMKNLVEKKVIYREGARKNGVWRVTGQQ</sequence>
<gene>
    <name evidence="2" type="ORF">H9831_05835</name>
</gene>
<dbReference type="PANTHER" id="PTHR30595">
    <property type="entry name" value="GLPR-RELATED TRANSCRIPTIONAL REPRESSOR"/>
    <property type="match status" value="1"/>
</dbReference>
<dbReference type="Proteomes" id="UP000824007">
    <property type="component" value="Unassembled WGS sequence"/>
</dbReference>